<feature type="transmembrane region" description="Helical" evidence="2">
    <location>
        <begin position="116"/>
        <end position="134"/>
    </location>
</feature>
<dbReference type="RefSeq" id="WP_211530496.1">
    <property type="nucleotide sequence ID" value="NZ_JWHL01000005.1"/>
</dbReference>
<accession>A0A8J8B5A0</accession>
<dbReference type="Proteomes" id="UP000730161">
    <property type="component" value="Unassembled WGS sequence"/>
</dbReference>
<name>A0A8J8B5A0_9EURY</name>
<gene>
    <name evidence="3" type="ORF">RJ53_04685</name>
</gene>
<keyword evidence="2" id="KW-1133">Transmembrane helix</keyword>
<evidence type="ECO:0000256" key="1">
    <source>
        <dbReference type="SAM" id="MobiDB-lite"/>
    </source>
</evidence>
<reference evidence="3" key="1">
    <citation type="submission" date="2014-12" db="EMBL/GenBank/DDBJ databases">
        <authorList>
            <person name="Huang H.-H."/>
            <person name="Chen S.-C."/>
            <person name="Lai M.-C."/>
        </authorList>
    </citation>
    <scope>NUCLEOTIDE SEQUENCE</scope>
    <source>
        <strain evidence="3">K1F9705b</strain>
    </source>
</reference>
<keyword evidence="2" id="KW-0472">Membrane</keyword>
<evidence type="ECO:0000313" key="4">
    <source>
        <dbReference type="Proteomes" id="UP000730161"/>
    </source>
</evidence>
<protein>
    <submittedName>
        <fullName evidence="3">Uncharacterized protein</fullName>
    </submittedName>
</protein>
<keyword evidence="4" id="KW-1185">Reference proteome</keyword>
<sequence>MKQRVRHYYHGIGTIREERGAETLVSFDNGESLRVYTMTLTPIRDEKTETAISQPPDQDTHPHAIPPEEAKTDTLLFTRDTAYKEETSPATEKKTSGKKGRTIPPQVPETNRNDTYLTMIVLIIGIIFISAVIITTTPEPPEEIPITNSNSAINQSQPAVWGMLEDYFGRSVIVINATPNLPPEAPDDTADPVIEYDDELFIQTITAGAVPLTIISMHTIIAIDQSNAQILAQNIESLQTIAGENFGKVSKMRVSRGQIERKEDFQHAMLEFISASSYLRRGLPASDSERREALNYLATGTERLDAALRDINLDIESLTERDLYAVELSTLSAPTKPDDLLALGTPFIYKDATESNEISIYPRYARRQTTIWYDDAAGTGHLTAGEGKTFMIILIQVTHRGNLDGRRYTIQTPQPAAFTLHGGGETFTPVQTVAHTSLGEMYRPFTLNRKESRQSSILFEVPYSLSPLDAHLSINLGSTWGTPAWDLKE</sequence>
<evidence type="ECO:0000256" key="2">
    <source>
        <dbReference type="SAM" id="Phobius"/>
    </source>
</evidence>
<keyword evidence="2" id="KW-0812">Transmembrane</keyword>
<dbReference type="AlphaFoldDB" id="A0A8J8B5A0"/>
<dbReference type="EMBL" id="JWHL01000005">
    <property type="protein sequence ID" value="MBR1368844.1"/>
    <property type="molecule type" value="Genomic_DNA"/>
</dbReference>
<dbReference type="OrthoDB" id="107838at2157"/>
<proteinExistence type="predicted"/>
<evidence type="ECO:0000313" key="3">
    <source>
        <dbReference type="EMBL" id="MBR1368844.1"/>
    </source>
</evidence>
<organism evidence="3 4">
    <name type="scientific">Methanocalculus chunghsingensis</name>
    <dbReference type="NCBI Taxonomy" id="156457"/>
    <lineage>
        <taxon>Archaea</taxon>
        <taxon>Methanobacteriati</taxon>
        <taxon>Methanobacteriota</taxon>
        <taxon>Stenosarchaea group</taxon>
        <taxon>Methanomicrobia</taxon>
        <taxon>Methanomicrobiales</taxon>
        <taxon>Methanocalculaceae</taxon>
        <taxon>Methanocalculus</taxon>
    </lineage>
</organism>
<feature type="region of interest" description="Disordered" evidence="1">
    <location>
        <begin position="81"/>
        <end position="110"/>
    </location>
</feature>
<comment type="caution">
    <text evidence="3">The sequence shown here is derived from an EMBL/GenBank/DDBJ whole genome shotgun (WGS) entry which is preliminary data.</text>
</comment>
<feature type="compositionally biased region" description="Basic and acidic residues" evidence="1">
    <location>
        <begin position="81"/>
        <end position="95"/>
    </location>
</feature>